<accession>A0A5C5FL97</accession>
<evidence type="ECO:0000313" key="2">
    <source>
        <dbReference type="Proteomes" id="UP000311382"/>
    </source>
</evidence>
<name>A0A5C5FL97_9BASI</name>
<dbReference type="AlphaFoldDB" id="A0A5C5FL97"/>
<evidence type="ECO:0000313" key="1">
    <source>
        <dbReference type="EMBL" id="TNY17587.1"/>
    </source>
</evidence>
<proteinExistence type="predicted"/>
<keyword evidence="2" id="KW-1185">Reference proteome</keyword>
<sequence>MLIAERSLNPLDDWDEFEQETPDLLRAHTVLTLAKTLPKLQRVVFQQYSDLAGEDPDVDFDARIVINFSAQPGPLGRMLALVMIDALPRIRCPEYRTAHLLVELALPVYFIATSDDVERILTDQTLPHLRRLRMGENNNDDGMLLGYCASRVPNVSLNFLDQLDFLQVHDQTLLGPGPRSLPPTHAYNLTWTPLLFELSSIQVLELAHQPPTFFRHLFVQTGLDHDRDLRILQRTIQDTSLEALFVSQKVACLPVAQFNAVRAVCQAAGVDLVVAAEDKYAVVLPAFVEYVRAREQCETGSA</sequence>
<reference evidence="1 2" key="1">
    <citation type="submission" date="2019-03" db="EMBL/GenBank/DDBJ databases">
        <title>Rhodosporidium diobovatum UCD-FST 08-225 genome sequencing, assembly, and annotation.</title>
        <authorList>
            <person name="Fakankun I.U."/>
            <person name="Fristensky B."/>
            <person name="Levin D.B."/>
        </authorList>
    </citation>
    <scope>NUCLEOTIDE SEQUENCE [LARGE SCALE GENOMIC DNA]</scope>
    <source>
        <strain evidence="1 2">UCD-FST 08-225</strain>
    </source>
</reference>
<comment type="caution">
    <text evidence="1">The sequence shown here is derived from an EMBL/GenBank/DDBJ whole genome shotgun (WGS) entry which is preliminary data.</text>
</comment>
<dbReference type="Proteomes" id="UP000311382">
    <property type="component" value="Unassembled WGS sequence"/>
</dbReference>
<organism evidence="1 2">
    <name type="scientific">Rhodotorula diobovata</name>
    <dbReference type="NCBI Taxonomy" id="5288"/>
    <lineage>
        <taxon>Eukaryota</taxon>
        <taxon>Fungi</taxon>
        <taxon>Dikarya</taxon>
        <taxon>Basidiomycota</taxon>
        <taxon>Pucciniomycotina</taxon>
        <taxon>Microbotryomycetes</taxon>
        <taxon>Sporidiobolales</taxon>
        <taxon>Sporidiobolaceae</taxon>
        <taxon>Rhodotorula</taxon>
    </lineage>
</organism>
<gene>
    <name evidence="1" type="ORF">DMC30DRAFT_405459</name>
</gene>
<protein>
    <submittedName>
        <fullName evidence="1">Uncharacterized protein</fullName>
    </submittedName>
</protein>
<dbReference type="EMBL" id="SOZI01000190">
    <property type="protein sequence ID" value="TNY17587.1"/>
    <property type="molecule type" value="Genomic_DNA"/>
</dbReference>